<name>A0ABT2NJW7_9CYAN</name>
<protein>
    <submittedName>
        <fullName evidence="1">Uncharacterized protein</fullName>
    </submittedName>
</protein>
<dbReference type="EMBL" id="JAMXFA010000081">
    <property type="protein sequence ID" value="MCT7981620.1"/>
    <property type="molecule type" value="Genomic_DNA"/>
</dbReference>
<reference evidence="1 2" key="1">
    <citation type="journal article" date="2022" name="Front. Microbiol.">
        <title>High genomic differentiation and limited gene flow indicate recent cryptic speciation within the genus Laspinema (cyanobacteria).</title>
        <authorList>
            <person name="Stanojkovic A."/>
            <person name="Skoupy S."/>
            <person name="Skaloud P."/>
            <person name="Dvorak P."/>
        </authorList>
    </citation>
    <scope>NUCLEOTIDE SEQUENCE [LARGE SCALE GENOMIC DNA]</scope>
    <source>
        <strain evidence="1 2">D3b</strain>
    </source>
</reference>
<proteinExistence type="predicted"/>
<keyword evidence="2" id="KW-1185">Reference proteome</keyword>
<accession>A0ABT2NJW7</accession>
<dbReference type="RefSeq" id="WP_261197313.1">
    <property type="nucleotide sequence ID" value="NZ_JAMXFA010000081.1"/>
</dbReference>
<comment type="caution">
    <text evidence="1">The sequence shown here is derived from an EMBL/GenBank/DDBJ whole genome shotgun (WGS) entry which is preliminary data.</text>
</comment>
<gene>
    <name evidence="1" type="ORF">NG792_28255</name>
</gene>
<sequence>MIFANSCDRWPPTNLSATLSHGRMIPWIASPTDETASRLSFLLGCVFRILFLLGDTPETPTGHHPNQL</sequence>
<evidence type="ECO:0000313" key="1">
    <source>
        <dbReference type="EMBL" id="MCT7981620.1"/>
    </source>
</evidence>
<evidence type="ECO:0000313" key="2">
    <source>
        <dbReference type="Proteomes" id="UP001525961"/>
    </source>
</evidence>
<organism evidence="1 2">
    <name type="scientific">Laspinema olomoucense D3b</name>
    <dbReference type="NCBI Taxonomy" id="2953688"/>
    <lineage>
        <taxon>Bacteria</taxon>
        <taxon>Bacillati</taxon>
        <taxon>Cyanobacteriota</taxon>
        <taxon>Cyanophyceae</taxon>
        <taxon>Oscillatoriophycideae</taxon>
        <taxon>Oscillatoriales</taxon>
        <taxon>Laspinemataceae</taxon>
        <taxon>Laspinema</taxon>
        <taxon>Laspinema olomoucense</taxon>
    </lineage>
</organism>
<dbReference type="Proteomes" id="UP001525961">
    <property type="component" value="Unassembled WGS sequence"/>
</dbReference>